<dbReference type="SMART" id="SM00091">
    <property type="entry name" value="PAS"/>
    <property type="match status" value="1"/>
</dbReference>
<name>A0A1E5IVS6_SHECO</name>
<sequence length="538" mass="60660">MRRFNDKLYLKITLAIVTGTALVALLSSLFFYFMERDRQHEFSLQDIKQLSATIESTATVAVYVQDAQLALEIIEGVVKNGVVAQAQLNSEPGFSVFTGSEAIDAKEQVFRLALNHPFNKQELIGELLILPDIDFINLHAESVAYRQAKIMLFLTITIALLVSLIVHKGLTSPLKILTQRFEEIKLGQDSKLAMLTNHETDEIGSLVKGINSLISSLHSSIEAERSMRKKTEQLEKRFRMIFEKASAGICLINEKNELLTANPACQRMLSQVMEADACIGKALTLWFQDDQGLASFLEDMRADTALTTIALDLKLSREVKPVDVWLHCLFSKVIENDDNKSLIIEVLMYDVTERTQRERDTRFEADHDVLTHLKNRRAGQRLLNQQLDKARVWRKIVVVMVIDLDDFKPVNDKFGHDAGDLVLVEVGRRIIATFRHGDICVRWGGDEFVVGCYFDNDYYDEKVFIAIEKLATQVVEALHRPIELLDGNIACIGASVGVGVFPHHGQDLMEVINEADKAMYQAKKQGKNGFAVQPIKLL</sequence>
<dbReference type="AlphaFoldDB" id="A0A1E5IVS6"/>
<dbReference type="PANTHER" id="PTHR44757">
    <property type="entry name" value="DIGUANYLATE CYCLASE DGCP"/>
    <property type="match status" value="1"/>
</dbReference>
<dbReference type="InterPro" id="IPR000014">
    <property type="entry name" value="PAS"/>
</dbReference>
<dbReference type="EMBL" id="MCBT01000024">
    <property type="protein sequence ID" value="OEG74178.1"/>
    <property type="molecule type" value="Genomic_DNA"/>
</dbReference>
<dbReference type="NCBIfam" id="TIGR00254">
    <property type="entry name" value="GGDEF"/>
    <property type="match status" value="1"/>
</dbReference>
<dbReference type="Gene3D" id="3.30.450.20">
    <property type="entry name" value="PAS domain"/>
    <property type="match status" value="1"/>
</dbReference>
<organism evidence="4 5">
    <name type="scientific">Shewanella colwelliana</name>
    <name type="common">Alteromonas colwelliana</name>
    <dbReference type="NCBI Taxonomy" id="23"/>
    <lineage>
        <taxon>Bacteria</taxon>
        <taxon>Pseudomonadati</taxon>
        <taxon>Pseudomonadota</taxon>
        <taxon>Gammaproteobacteria</taxon>
        <taxon>Alteromonadales</taxon>
        <taxon>Shewanellaceae</taxon>
        <taxon>Shewanella</taxon>
    </lineage>
</organism>
<dbReference type="InterPro" id="IPR035965">
    <property type="entry name" value="PAS-like_dom_sf"/>
</dbReference>
<feature type="transmembrane region" description="Helical" evidence="1">
    <location>
        <begin position="12"/>
        <end position="33"/>
    </location>
</feature>
<dbReference type="GO" id="GO:0016020">
    <property type="term" value="C:membrane"/>
    <property type="evidence" value="ECO:0007669"/>
    <property type="project" value="InterPro"/>
</dbReference>
<reference evidence="4 5" key="1">
    <citation type="submission" date="2016-07" db="EMBL/GenBank/DDBJ databases">
        <title>Whole-genome of two Shewanella species isolated from a digestive organ of sea cucumber Apostichopus japonicus Selenka 1867.</title>
        <authorList>
            <person name="Hong H.-H."/>
            <person name="Choi H."/>
            <person name="Cheon S."/>
            <person name="Oh J.-S."/>
            <person name="Lee H.-G."/>
            <person name="Park C."/>
        </authorList>
    </citation>
    <scope>NUCLEOTIDE SEQUENCE [LARGE SCALE GENOMIC DNA]</scope>
    <source>
        <strain evidence="4 5">CSB03KR</strain>
    </source>
</reference>
<evidence type="ECO:0000313" key="4">
    <source>
        <dbReference type="EMBL" id="OEG74178.1"/>
    </source>
</evidence>
<dbReference type="SUPFAM" id="SSF55785">
    <property type="entry name" value="PYP-like sensor domain (PAS domain)"/>
    <property type="match status" value="1"/>
</dbReference>
<evidence type="ECO:0008006" key="6">
    <source>
        <dbReference type="Google" id="ProtNLM"/>
    </source>
</evidence>
<dbReference type="GO" id="GO:0007165">
    <property type="term" value="P:signal transduction"/>
    <property type="evidence" value="ECO:0007669"/>
    <property type="project" value="InterPro"/>
</dbReference>
<dbReference type="OrthoDB" id="5905478at2"/>
<gene>
    <name evidence="4" type="ORF">BEL05_00840</name>
</gene>
<keyword evidence="1" id="KW-1133">Transmembrane helix</keyword>
<proteinExistence type="predicted"/>
<dbReference type="STRING" id="23.BEL05_00840"/>
<evidence type="ECO:0000256" key="1">
    <source>
        <dbReference type="SAM" id="Phobius"/>
    </source>
</evidence>
<dbReference type="RefSeq" id="WP_069670975.1">
    <property type="nucleotide sequence ID" value="NZ_MCBT01000024.1"/>
</dbReference>
<protein>
    <recommendedName>
        <fullName evidence="6">Diguanylate cyclase</fullName>
    </recommendedName>
</protein>
<dbReference type="InterPro" id="IPR043128">
    <property type="entry name" value="Rev_trsase/Diguanyl_cyclase"/>
</dbReference>
<feature type="domain" description="GGDEF" evidence="3">
    <location>
        <begin position="395"/>
        <end position="535"/>
    </location>
</feature>
<comment type="caution">
    <text evidence="4">The sequence shown here is derived from an EMBL/GenBank/DDBJ whole genome shotgun (WGS) entry which is preliminary data.</text>
</comment>
<keyword evidence="1" id="KW-0812">Transmembrane</keyword>
<dbReference type="Pfam" id="PF13188">
    <property type="entry name" value="PAS_8"/>
    <property type="match status" value="1"/>
</dbReference>
<dbReference type="InterPro" id="IPR052155">
    <property type="entry name" value="Biofilm_reg_signaling"/>
</dbReference>
<keyword evidence="1" id="KW-0472">Membrane</keyword>
<dbReference type="SUPFAM" id="SSF55073">
    <property type="entry name" value="Nucleotide cyclase"/>
    <property type="match status" value="1"/>
</dbReference>
<dbReference type="InterPro" id="IPR003660">
    <property type="entry name" value="HAMP_dom"/>
</dbReference>
<dbReference type="InterPro" id="IPR029787">
    <property type="entry name" value="Nucleotide_cyclase"/>
</dbReference>
<evidence type="ECO:0000313" key="5">
    <source>
        <dbReference type="Proteomes" id="UP000095230"/>
    </source>
</evidence>
<dbReference type="Gene3D" id="6.10.340.10">
    <property type="match status" value="1"/>
</dbReference>
<accession>A0A1E5IVS6</accession>
<dbReference type="Gene3D" id="3.30.70.270">
    <property type="match status" value="1"/>
</dbReference>
<dbReference type="Pfam" id="PF00990">
    <property type="entry name" value="GGDEF"/>
    <property type="match status" value="1"/>
</dbReference>
<dbReference type="PROSITE" id="PS50885">
    <property type="entry name" value="HAMP"/>
    <property type="match status" value="1"/>
</dbReference>
<evidence type="ECO:0000259" key="2">
    <source>
        <dbReference type="PROSITE" id="PS50885"/>
    </source>
</evidence>
<evidence type="ECO:0000259" key="3">
    <source>
        <dbReference type="PROSITE" id="PS50887"/>
    </source>
</evidence>
<dbReference type="PANTHER" id="PTHR44757:SF2">
    <property type="entry name" value="BIOFILM ARCHITECTURE MAINTENANCE PROTEIN MBAA"/>
    <property type="match status" value="1"/>
</dbReference>
<dbReference type="PROSITE" id="PS50887">
    <property type="entry name" value="GGDEF"/>
    <property type="match status" value="1"/>
</dbReference>
<dbReference type="SMART" id="SM00267">
    <property type="entry name" value="GGDEF"/>
    <property type="match status" value="1"/>
</dbReference>
<dbReference type="Proteomes" id="UP000095230">
    <property type="component" value="Unassembled WGS sequence"/>
</dbReference>
<feature type="domain" description="HAMP" evidence="2">
    <location>
        <begin position="168"/>
        <end position="222"/>
    </location>
</feature>
<dbReference type="InterPro" id="IPR000160">
    <property type="entry name" value="GGDEF_dom"/>
</dbReference>
<dbReference type="CDD" id="cd01949">
    <property type="entry name" value="GGDEF"/>
    <property type="match status" value="1"/>
</dbReference>